<name>A0AAI8GDV6_FERIS</name>
<dbReference type="RefSeq" id="WP_033191652.1">
    <property type="nucleotide sequence ID" value="NZ_CP014334.2"/>
</dbReference>
<dbReference type="AlphaFoldDB" id="A0AAI8GDV6"/>
<proteinExistence type="predicted"/>
<evidence type="ECO:0000313" key="2">
    <source>
        <dbReference type="Proteomes" id="UP000093740"/>
    </source>
</evidence>
<sequence>MERISDKDLRVIHAQLERSVDNVLGVEKRCSCGFPQVILSYPIRDGKPFPTIHYLTCPHLRKEVAKLEEKGWIKKFEELLSNNTELFGKLQNAHKQVISKRQALLKPEDSDWSSVLTSVGTGGIRDWKTIKCLHLHLADYLAGIDNPIGEMVYNLIVEKECADCFCKTFEL</sequence>
<dbReference type="InterPro" id="IPR007511">
    <property type="entry name" value="DUF501"/>
</dbReference>
<dbReference type="PANTHER" id="PTHR37163:SF1">
    <property type="entry name" value="DUF501 DOMAIN-CONTAINING PROTEIN"/>
    <property type="match status" value="1"/>
</dbReference>
<evidence type="ECO:0000313" key="1">
    <source>
        <dbReference type="EMBL" id="AMW33510.1"/>
    </source>
</evidence>
<keyword evidence="2" id="KW-1185">Reference proteome</keyword>
<gene>
    <name evidence="1" type="ORF">NA23_09925</name>
</gene>
<reference evidence="1 2" key="1">
    <citation type="journal article" date="2015" name="Stand. Genomic Sci.">
        <title>Genome sequence of a native-feather degrading extremely thermophilic Eubacterium, Fervidobacterium islandicum AW-1.</title>
        <authorList>
            <person name="Lee Y.J."/>
            <person name="Jeong H."/>
            <person name="Park G.S."/>
            <person name="Kwak Y."/>
            <person name="Lee S.J."/>
            <person name="Lee S.J."/>
            <person name="Park M.K."/>
            <person name="Kim J.Y."/>
            <person name="Kang H.K."/>
            <person name="Shin J.H."/>
            <person name="Lee D.W."/>
        </authorList>
    </citation>
    <scope>NUCLEOTIDE SEQUENCE [LARGE SCALE GENOMIC DNA]</scope>
    <source>
        <strain evidence="1 2">AW-1</strain>
    </source>
</reference>
<dbReference type="KEGG" id="fia:NA23_09925"/>
<dbReference type="Pfam" id="PF04417">
    <property type="entry name" value="DUF501"/>
    <property type="match status" value="1"/>
</dbReference>
<dbReference type="Proteomes" id="UP000093740">
    <property type="component" value="Chromosome"/>
</dbReference>
<dbReference type="EMBL" id="CP014334">
    <property type="protein sequence ID" value="AMW33510.1"/>
    <property type="molecule type" value="Genomic_DNA"/>
</dbReference>
<organism evidence="1 2">
    <name type="scientific">Fervidobacterium islandicum</name>
    <dbReference type="NCBI Taxonomy" id="2423"/>
    <lineage>
        <taxon>Bacteria</taxon>
        <taxon>Thermotogati</taxon>
        <taxon>Thermotogota</taxon>
        <taxon>Thermotogae</taxon>
        <taxon>Thermotogales</taxon>
        <taxon>Fervidobacteriaceae</taxon>
        <taxon>Fervidobacterium</taxon>
    </lineage>
</organism>
<accession>A0AAI8GDV6</accession>
<dbReference type="PANTHER" id="PTHR37163">
    <property type="entry name" value="CONSERVED PROTEIN"/>
    <property type="match status" value="1"/>
</dbReference>
<protein>
    <submittedName>
        <fullName evidence="1">DUF501 domain-containing protein</fullName>
    </submittedName>
</protein>